<gene>
    <name evidence="2" type="ORF">BD626DRAFT_544346</name>
</gene>
<keyword evidence="3" id="KW-1185">Reference proteome</keyword>
<proteinExistence type="predicted"/>
<dbReference type="EMBL" id="VDMD01000001">
    <property type="protein sequence ID" value="TRM69712.1"/>
    <property type="molecule type" value="Genomic_DNA"/>
</dbReference>
<evidence type="ECO:0000313" key="3">
    <source>
        <dbReference type="Proteomes" id="UP000320762"/>
    </source>
</evidence>
<reference evidence="2 3" key="1">
    <citation type="journal article" date="2019" name="New Phytol.">
        <title>Comparative genomics reveals unique wood-decay strategies and fruiting body development in the Schizophyllaceae.</title>
        <authorList>
            <person name="Almasi E."/>
            <person name="Sahu N."/>
            <person name="Krizsan K."/>
            <person name="Balint B."/>
            <person name="Kovacs G.M."/>
            <person name="Kiss B."/>
            <person name="Cseklye J."/>
            <person name="Drula E."/>
            <person name="Henrissat B."/>
            <person name="Nagy I."/>
            <person name="Chovatia M."/>
            <person name="Adam C."/>
            <person name="LaButti K."/>
            <person name="Lipzen A."/>
            <person name="Riley R."/>
            <person name="Grigoriev I.V."/>
            <person name="Nagy L.G."/>
        </authorList>
    </citation>
    <scope>NUCLEOTIDE SEQUENCE [LARGE SCALE GENOMIC DNA]</scope>
    <source>
        <strain evidence="2 3">NL-1724</strain>
    </source>
</reference>
<dbReference type="OrthoDB" id="10261040at2759"/>
<dbReference type="Proteomes" id="UP000320762">
    <property type="component" value="Unassembled WGS sequence"/>
</dbReference>
<evidence type="ECO:0000256" key="1">
    <source>
        <dbReference type="SAM" id="MobiDB-lite"/>
    </source>
</evidence>
<dbReference type="InterPro" id="IPR011333">
    <property type="entry name" value="SKP1/BTB/POZ_sf"/>
</dbReference>
<feature type="compositionally biased region" description="Acidic residues" evidence="1">
    <location>
        <begin position="483"/>
        <end position="495"/>
    </location>
</feature>
<evidence type="ECO:0008006" key="4">
    <source>
        <dbReference type="Google" id="ProtNLM"/>
    </source>
</evidence>
<comment type="caution">
    <text evidence="2">The sequence shown here is derived from an EMBL/GenBank/DDBJ whole genome shotgun (WGS) entry which is preliminary data.</text>
</comment>
<feature type="region of interest" description="Disordered" evidence="1">
    <location>
        <begin position="470"/>
        <end position="545"/>
    </location>
</feature>
<sequence length="711" mass="76939">MSASSAALKIYDLKDTIDQEDLSVTITSKAELSPPSANAVACTILQLHSASDTLTPLRLFIPHRLLLIAPPPRTVASSSLPDETVQNNLYSLARLAEAAAVSQSCSSILAGLGSESDDFGDVAVWLGEGQFGRGHEVDALKRLGFEKWATHGQISVLPPSSLLASFKQPTPELARLAEHVAWLTGAHFFRVQVPGMSGGVVVFFYLGQLALHGKPSGWGGLMLHKIGADEWTHNGVVSTFKLICMKTSPMDQRNVTEGCGFGWRFTCKRTTLPSRRISTIRDGRRIISIEEDTRTAVEYGFDPHVLTSACVGLVAVKVQFTQAGHSFETASPCISLPYRADAVPVCNILGERSSTSSAYLGVAIYNEDDENAFLTFTVSFQCPDIHLPLQRPAPPPSATTPIAEALCETISGAELNDVEFVLPSRKCDDQIVEYKAAYGNRAVLKGVSAYLDTLLFDEHFAEGVPEAFNCFEKTPSTPKEPDYPDDSDMEEDETSDTAPGEYEAEGGASSRENDAAGASEDSSRQENGTAEDKPSARVDRAPSQARKGRVVRIEGFAFQTWKALLLYLYTGQITFRQPKSSAGSKTRSSTPHQMTCSPKSMHRIAHMLEMPDLQALCLKSLESWLTAKNIVEEAFSGLTSRCVSSSTQEAGTVLMTCQICGSQQGGNCSIEEVLQGVRDGAKGRKAMMLKVAKGELPHCGDVLNAMMDFVE</sequence>
<protein>
    <recommendedName>
        <fullName evidence="4">BTB domain-containing protein</fullName>
    </recommendedName>
</protein>
<feature type="region of interest" description="Disordered" evidence="1">
    <location>
        <begin position="578"/>
        <end position="597"/>
    </location>
</feature>
<dbReference type="STRING" id="97359.A0A550CY31"/>
<dbReference type="Gene3D" id="3.30.710.10">
    <property type="entry name" value="Potassium Channel Kv1.1, Chain A"/>
    <property type="match status" value="1"/>
</dbReference>
<organism evidence="2 3">
    <name type="scientific">Schizophyllum amplum</name>
    <dbReference type="NCBI Taxonomy" id="97359"/>
    <lineage>
        <taxon>Eukaryota</taxon>
        <taxon>Fungi</taxon>
        <taxon>Dikarya</taxon>
        <taxon>Basidiomycota</taxon>
        <taxon>Agaricomycotina</taxon>
        <taxon>Agaricomycetes</taxon>
        <taxon>Agaricomycetidae</taxon>
        <taxon>Agaricales</taxon>
        <taxon>Schizophyllaceae</taxon>
        <taxon>Schizophyllum</taxon>
    </lineage>
</organism>
<dbReference type="AlphaFoldDB" id="A0A550CY31"/>
<name>A0A550CY31_9AGAR</name>
<evidence type="ECO:0000313" key="2">
    <source>
        <dbReference type="EMBL" id="TRM69712.1"/>
    </source>
</evidence>
<feature type="compositionally biased region" description="Basic and acidic residues" evidence="1">
    <location>
        <begin position="530"/>
        <end position="540"/>
    </location>
</feature>
<accession>A0A550CY31</accession>